<dbReference type="GO" id="GO:0020037">
    <property type="term" value="F:heme binding"/>
    <property type="evidence" value="ECO:0007669"/>
    <property type="project" value="InterPro"/>
</dbReference>
<dbReference type="InterPro" id="IPR050121">
    <property type="entry name" value="Cytochrome_P450_monoxygenase"/>
</dbReference>
<dbReference type="InterPro" id="IPR001128">
    <property type="entry name" value="Cyt_P450"/>
</dbReference>
<dbReference type="PANTHER" id="PTHR24305">
    <property type="entry name" value="CYTOCHROME P450"/>
    <property type="match status" value="1"/>
</dbReference>
<dbReference type="RefSeq" id="XP_018078877.1">
    <property type="nucleotide sequence ID" value="XM_018219163.1"/>
</dbReference>
<dbReference type="Gene3D" id="1.10.630.10">
    <property type="entry name" value="Cytochrome P450"/>
    <property type="match status" value="1"/>
</dbReference>
<proteinExistence type="predicted"/>
<keyword evidence="3" id="KW-1185">Reference proteome</keyword>
<dbReference type="GO" id="GO:0016705">
    <property type="term" value="F:oxidoreductase activity, acting on paired donors, with incorporation or reduction of molecular oxygen"/>
    <property type="evidence" value="ECO:0007669"/>
    <property type="project" value="InterPro"/>
</dbReference>
<dbReference type="STRING" id="149040.A0A194XXI6"/>
<accession>A0A194XXI6</accession>
<evidence type="ECO:0000313" key="2">
    <source>
        <dbReference type="EMBL" id="KUJ24522.1"/>
    </source>
</evidence>
<dbReference type="PANTHER" id="PTHR24305:SF222">
    <property type="entry name" value="CYTOCHROME P450 MONOOXYGENASE STCS"/>
    <property type="match status" value="1"/>
</dbReference>
<dbReference type="AlphaFoldDB" id="A0A194XXI6"/>
<dbReference type="GeneID" id="28828889"/>
<gene>
    <name evidence="2" type="ORF">LY89DRAFT_727544</name>
</gene>
<dbReference type="InterPro" id="IPR002401">
    <property type="entry name" value="Cyt_P450_E_grp-I"/>
</dbReference>
<reference evidence="2 3" key="1">
    <citation type="submission" date="2015-10" db="EMBL/GenBank/DDBJ databases">
        <title>Full genome of DAOMC 229536 Phialocephala scopiformis, a fungal endophyte of spruce producing the potent anti-insectan compound rugulosin.</title>
        <authorList>
            <consortium name="DOE Joint Genome Institute"/>
            <person name="Walker A.K."/>
            <person name="Frasz S.L."/>
            <person name="Seifert K.A."/>
            <person name="Miller J.D."/>
            <person name="Mondo S.J."/>
            <person name="Labutti K."/>
            <person name="Lipzen A."/>
            <person name="Dockter R."/>
            <person name="Kennedy M."/>
            <person name="Grigoriev I.V."/>
            <person name="Spatafora J.W."/>
        </authorList>
    </citation>
    <scope>NUCLEOTIDE SEQUENCE [LARGE SCALE GENOMIC DNA]</scope>
    <source>
        <strain evidence="2 3">CBS 120377</strain>
    </source>
</reference>
<evidence type="ECO:0000256" key="1">
    <source>
        <dbReference type="PIRSR" id="PIRSR602401-1"/>
    </source>
</evidence>
<name>A0A194XXI6_MOLSC</name>
<comment type="cofactor">
    <cofactor evidence="1">
        <name>heme</name>
        <dbReference type="ChEBI" id="CHEBI:30413"/>
    </cofactor>
</comment>
<keyword evidence="1" id="KW-0349">Heme</keyword>
<dbReference type="InParanoid" id="A0A194XXI6"/>
<sequence>MILQLVTAALALLGSYLFMRVRHTRLKQYATFPQLRPSLILGHLGIMGGFVRSGKPKGHPDLALAAMNEALGRPPLMFVDLRPAGPPMVVVRSHEVAEQISKASERFPHSLPKMSEVYEHMIYMTGPTSILSSQGEDWKLLRKRYNAGFAPQYLLAFLPRILERSFTFLGHLDDLVASCQSFSLVNLTRNLTFDIIGSVVMDCNFGAQNKNQRTDFTNTYQALLRTYEGEQIDLPWYFTPRVEWRRRQLAGRVRETLRTVVGDAFNKRNHQTAPNKSRSILSLSLQDVDVLTDRAIDEACDQLSTFLFAGHDTTSILLSWMFYELYRTPHVLRALHDELNSLFGLDSNPSVVRDILLSDRGHDILNRMTYTSAIIKETLRLWPPAGTVRTLPLGTHLKIETSNGEYMLEEGAVIYSCATMIHRDPEVYADTANDFVPERWLPNVANQIPISAWRGFERGPRNCIGQELATLEARIVVALIARRYDFSKDGIGEITLDEARKPILDVKGRFKVAEEMYQTRELVSKPVDGMMMRVKRH</sequence>
<dbReference type="OrthoDB" id="10029320at2759"/>
<dbReference type="InterPro" id="IPR036396">
    <property type="entry name" value="Cyt_P450_sf"/>
</dbReference>
<protein>
    <submittedName>
        <fullName evidence="2">Cytochrome P450</fullName>
    </submittedName>
</protein>
<dbReference type="GO" id="GO:0005506">
    <property type="term" value="F:iron ion binding"/>
    <property type="evidence" value="ECO:0007669"/>
    <property type="project" value="InterPro"/>
</dbReference>
<dbReference type="GO" id="GO:0004497">
    <property type="term" value="F:monooxygenase activity"/>
    <property type="evidence" value="ECO:0007669"/>
    <property type="project" value="InterPro"/>
</dbReference>
<keyword evidence="1" id="KW-0408">Iron</keyword>
<dbReference type="PRINTS" id="PR00463">
    <property type="entry name" value="EP450I"/>
</dbReference>
<dbReference type="SUPFAM" id="SSF48264">
    <property type="entry name" value="Cytochrome P450"/>
    <property type="match status" value="1"/>
</dbReference>
<dbReference type="Pfam" id="PF00067">
    <property type="entry name" value="p450"/>
    <property type="match status" value="1"/>
</dbReference>
<dbReference type="EMBL" id="KQ947404">
    <property type="protein sequence ID" value="KUJ24522.1"/>
    <property type="molecule type" value="Genomic_DNA"/>
</dbReference>
<evidence type="ECO:0000313" key="3">
    <source>
        <dbReference type="Proteomes" id="UP000070700"/>
    </source>
</evidence>
<dbReference type="KEGG" id="psco:LY89DRAFT_727544"/>
<dbReference type="PRINTS" id="PR00385">
    <property type="entry name" value="P450"/>
</dbReference>
<feature type="binding site" description="axial binding residue" evidence="1">
    <location>
        <position position="463"/>
    </location>
    <ligand>
        <name>heme</name>
        <dbReference type="ChEBI" id="CHEBI:30413"/>
    </ligand>
    <ligandPart>
        <name>Fe</name>
        <dbReference type="ChEBI" id="CHEBI:18248"/>
    </ligandPart>
</feature>
<organism evidence="2 3">
    <name type="scientific">Mollisia scopiformis</name>
    <name type="common">Conifer needle endophyte fungus</name>
    <name type="synonym">Phialocephala scopiformis</name>
    <dbReference type="NCBI Taxonomy" id="149040"/>
    <lineage>
        <taxon>Eukaryota</taxon>
        <taxon>Fungi</taxon>
        <taxon>Dikarya</taxon>
        <taxon>Ascomycota</taxon>
        <taxon>Pezizomycotina</taxon>
        <taxon>Leotiomycetes</taxon>
        <taxon>Helotiales</taxon>
        <taxon>Mollisiaceae</taxon>
        <taxon>Mollisia</taxon>
    </lineage>
</organism>
<dbReference type="CDD" id="cd11051">
    <property type="entry name" value="CYP59-like"/>
    <property type="match status" value="1"/>
</dbReference>
<keyword evidence="1" id="KW-0479">Metal-binding</keyword>
<dbReference type="Proteomes" id="UP000070700">
    <property type="component" value="Unassembled WGS sequence"/>
</dbReference>